<keyword evidence="1" id="KW-1133">Transmembrane helix</keyword>
<feature type="transmembrane region" description="Helical" evidence="1">
    <location>
        <begin position="20"/>
        <end position="39"/>
    </location>
</feature>
<reference evidence="2 3" key="1">
    <citation type="submission" date="2024-03" db="EMBL/GenBank/DDBJ databases">
        <title>The genome assembly and annotation of the cricket Gryllus longicercus Weissman &amp; Gray.</title>
        <authorList>
            <person name="Szrajer S."/>
            <person name="Gray D."/>
            <person name="Ylla G."/>
        </authorList>
    </citation>
    <scope>NUCLEOTIDE SEQUENCE [LARGE SCALE GENOMIC DNA]</scope>
    <source>
        <strain evidence="2">DAG 2021-001</strain>
        <tissue evidence="2">Whole body minus gut</tissue>
    </source>
</reference>
<evidence type="ECO:0000313" key="2">
    <source>
        <dbReference type="EMBL" id="KAK7865271.1"/>
    </source>
</evidence>
<feature type="transmembrane region" description="Helical" evidence="1">
    <location>
        <begin position="51"/>
        <end position="76"/>
    </location>
</feature>
<dbReference type="PANTHER" id="PTHR34609">
    <property type="entry name" value="GEO08273P1-RELATED"/>
    <property type="match status" value="1"/>
</dbReference>
<feature type="transmembrane region" description="Helical" evidence="1">
    <location>
        <begin position="82"/>
        <end position="105"/>
    </location>
</feature>
<dbReference type="Proteomes" id="UP001378592">
    <property type="component" value="Unassembled WGS sequence"/>
</dbReference>
<gene>
    <name evidence="2" type="ORF">R5R35_012568</name>
</gene>
<keyword evidence="1" id="KW-0472">Membrane</keyword>
<protein>
    <submittedName>
        <fullName evidence="2">Uncharacterized protein</fullName>
    </submittedName>
</protein>
<evidence type="ECO:0000313" key="3">
    <source>
        <dbReference type="Proteomes" id="UP001378592"/>
    </source>
</evidence>
<evidence type="ECO:0000256" key="1">
    <source>
        <dbReference type="SAM" id="Phobius"/>
    </source>
</evidence>
<comment type="caution">
    <text evidence="2">The sequence shown here is derived from an EMBL/GenBank/DDBJ whole genome shotgun (WGS) entry which is preliminary data.</text>
</comment>
<proteinExistence type="predicted"/>
<accession>A0AAN9VM31</accession>
<organism evidence="2 3">
    <name type="scientific">Gryllus longicercus</name>
    <dbReference type="NCBI Taxonomy" id="2509291"/>
    <lineage>
        <taxon>Eukaryota</taxon>
        <taxon>Metazoa</taxon>
        <taxon>Ecdysozoa</taxon>
        <taxon>Arthropoda</taxon>
        <taxon>Hexapoda</taxon>
        <taxon>Insecta</taxon>
        <taxon>Pterygota</taxon>
        <taxon>Neoptera</taxon>
        <taxon>Polyneoptera</taxon>
        <taxon>Orthoptera</taxon>
        <taxon>Ensifera</taxon>
        <taxon>Gryllidea</taxon>
        <taxon>Grylloidea</taxon>
        <taxon>Gryllidae</taxon>
        <taxon>Gryllinae</taxon>
        <taxon>Gryllus</taxon>
    </lineage>
</organism>
<dbReference type="PANTHER" id="PTHR34609:SF17">
    <property type="entry name" value="GEO08273P1-RELATED"/>
    <property type="match status" value="1"/>
</dbReference>
<sequence length="152" mass="16278">MQLPTVSRCCFCVELRLGTILTGFLVMIGQLSAVIRCAIASEEVEDPGHRSTLITASVIAAIMMVTTVLLLIGAFLEKPLLVKVWLAIHLIESLGALGFLFVTVFSLTAIGLGDLAAVILFITLIILVIVFYKLIVVYSYYVSITGGEAGSV</sequence>
<dbReference type="AlphaFoldDB" id="A0AAN9VM31"/>
<keyword evidence="1" id="KW-0812">Transmembrane</keyword>
<name>A0AAN9VM31_9ORTH</name>
<keyword evidence="3" id="KW-1185">Reference proteome</keyword>
<feature type="transmembrane region" description="Helical" evidence="1">
    <location>
        <begin position="117"/>
        <end position="141"/>
    </location>
</feature>
<dbReference type="EMBL" id="JAZDUA010000181">
    <property type="protein sequence ID" value="KAK7865271.1"/>
    <property type="molecule type" value="Genomic_DNA"/>
</dbReference>
<dbReference type="InterPro" id="IPR053077">
    <property type="entry name" value="MARVEL_domain_protein_3"/>
</dbReference>